<dbReference type="RefSeq" id="WP_150092419.1">
    <property type="nucleotide sequence ID" value="NZ_JBFUOH010000097.1"/>
</dbReference>
<name>A0A5M8FQL0_9GAMM</name>
<feature type="transmembrane region" description="Helical" evidence="2">
    <location>
        <begin position="135"/>
        <end position="157"/>
    </location>
</feature>
<dbReference type="EMBL" id="VWXX01000009">
    <property type="protein sequence ID" value="KAA6185531.1"/>
    <property type="molecule type" value="Genomic_DNA"/>
</dbReference>
<accession>A0A5M8FQL0</accession>
<evidence type="ECO:0000256" key="2">
    <source>
        <dbReference type="SAM" id="Phobius"/>
    </source>
</evidence>
<organism evidence="3 4">
    <name type="scientific">Thiohalocapsa marina</name>
    <dbReference type="NCBI Taxonomy" id="424902"/>
    <lineage>
        <taxon>Bacteria</taxon>
        <taxon>Pseudomonadati</taxon>
        <taxon>Pseudomonadota</taxon>
        <taxon>Gammaproteobacteria</taxon>
        <taxon>Chromatiales</taxon>
        <taxon>Chromatiaceae</taxon>
        <taxon>Thiohalocapsa</taxon>
    </lineage>
</organism>
<dbReference type="OrthoDB" id="7064612at2"/>
<dbReference type="Proteomes" id="UP000322981">
    <property type="component" value="Unassembled WGS sequence"/>
</dbReference>
<evidence type="ECO:0000313" key="3">
    <source>
        <dbReference type="EMBL" id="KAA6185531.1"/>
    </source>
</evidence>
<evidence type="ECO:0000256" key="1">
    <source>
        <dbReference type="SAM" id="MobiDB-lite"/>
    </source>
</evidence>
<reference evidence="3 4" key="1">
    <citation type="submission" date="2019-09" db="EMBL/GenBank/DDBJ databases">
        <title>Whole-genome sequence of the purple sulfur bacterium Thiohalocapsa marina DSM 19078.</title>
        <authorList>
            <person name="Kyndt J.A."/>
            <person name="Meyer T.E."/>
        </authorList>
    </citation>
    <scope>NUCLEOTIDE SEQUENCE [LARGE SCALE GENOMIC DNA]</scope>
    <source>
        <strain evidence="3 4">DSM 19078</strain>
    </source>
</reference>
<evidence type="ECO:0008006" key="5">
    <source>
        <dbReference type="Google" id="ProtNLM"/>
    </source>
</evidence>
<comment type="caution">
    <text evidence="3">The sequence shown here is derived from an EMBL/GenBank/DDBJ whole genome shotgun (WGS) entry which is preliminary data.</text>
</comment>
<protein>
    <recommendedName>
        <fullName evidence="5">DUF697 domain-containing protein</fullName>
    </recommendedName>
</protein>
<keyword evidence="4" id="KW-1185">Reference proteome</keyword>
<proteinExistence type="predicted"/>
<keyword evidence="2" id="KW-1133">Transmembrane helix</keyword>
<gene>
    <name evidence="3" type="ORF">F2Q65_08615</name>
</gene>
<sequence>MSTDTTTASAHAPGHTSGRHIDQRQSLAAETFFYFFLRLRKQEIRRSVDALKRRFPDDDALRLAQRLIDAKTGVSALGGGLLYLPALLPGLGQALTLVGMVGAGSMLARLHLYLILEIACLFGEDIDDPARIPEMIGVAGAVGLGAAAPGLLTRLGIQPIYTVPAGVLSMAMVTRMVGIAATAFYGRYPAPQSPAAGDAV</sequence>
<keyword evidence="2" id="KW-0812">Transmembrane</keyword>
<evidence type="ECO:0000313" key="4">
    <source>
        <dbReference type="Proteomes" id="UP000322981"/>
    </source>
</evidence>
<dbReference type="AlphaFoldDB" id="A0A5M8FQL0"/>
<keyword evidence="2" id="KW-0472">Membrane</keyword>
<feature type="region of interest" description="Disordered" evidence="1">
    <location>
        <begin position="1"/>
        <end position="22"/>
    </location>
</feature>
<feature type="transmembrane region" description="Helical" evidence="2">
    <location>
        <begin position="163"/>
        <end position="185"/>
    </location>
</feature>